<accession>A0AAV9BAL4</accession>
<dbReference type="GO" id="GO:1900034">
    <property type="term" value="P:regulation of cellular response to heat"/>
    <property type="evidence" value="ECO:0007669"/>
    <property type="project" value="InterPro"/>
</dbReference>
<dbReference type="InterPro" id="IPR039313">
    <property type="entry name" value="HIT4"/>
</dbReference>
<keyword evidence="2" id="KW-1185">Reference proteome</keyword>
<dbReference type="PANTHER" id="PTHR33704">
    <property type="entry name" value="PROTEIN HEAT INTOLERANT 4-RELATED"/>
    <property type="match status" value="1"/>
</dbReference>
<reference evidence="1" key="1">
    <citation type="journal article" date="2023" name="Nat. Commun.">
        <title>Diploid and tetraploid genomes of Acorus and the evolution of monocots.</title>
        <authorList>
            <person name="Ma L."/>
            <person name="Liu K.W."/>
            <person name="Li Z."/>
            <person name="Hsiao Y.Y."/>
            <person name="Qi Y."/>
            <person name="Fu T."/>
            <person name="Tang G.D."/>
            <person name="Zhang D."/>
            <person name="Sun W.H."/>
            <person name="Liu D.K."/>
            <person name="Li Y."/>
            <person name="Chen G.Z."/>
            <person name="Liu X.D."/>
            <person name="Liao X.Y."/>
            <person name="Jiang Y.T."/>
            <person name="Yu X."/>
            <person name="Hao Y."/>
            <person name="Huang J."/>
            <person name="Zhao X.W."/>
            <person name="Ke S."/>
            <person name="Chen Y.Y."/>
            <person name="Wu W.L."/>
            <person name="Hsu J.L."/>
            <person name="Lin Y.F."/>
            <person name="Huang M.D."/>
            <person name="Li C.Y."/>
            <person name="Huang L."/>
            <person name="Wang Z.W."/>
            <person name="Zhao X."/>
            <person name="Zhong W.Y."/>
            <person name="Peng D.H."/>
            <person name="Ahmad S."/>
            <person name="Lan S."/>
            <person name="Zhang J.S."/>
            <person name="Tsai W.C."/>
            <person name="Van de Peer Y."/>
            <person name="Liu Z.J."/>
        </authorList>
    </citation>
    <scope>NUCLEOTIDE SEQUENCE</scope>
    <source>
        <strain evidence="1">SCP</strain>
    </source>
</reference>
<dbReference type="Proteomes" id="UP001179952">
    <property type="component" value="Unassembled WGS sequence"/>
</dbReference>
<organism evidence="1 2">
    <name type="scientific">Acorus gramineus</name>
    <name type="common">Dwarf sweet flag</name>
    <dbReference type="NCBI Taxonomy" id="55184"/>
    <lineage>
        <taxon>Eukaryota</taxon>
        <taxon>Viridiplantae</taxon>
        <taxon>Streptophyta</taxon>
        <taxon>Embryophyta</taxon>
        <taxon>Tracheophyta</taxon>
        <taxon>Spermatophyta</taxon>
        <taxon>Magnoliopsida</taxon>
        <taxon>Liliopsida</taxon>
        <taxon>Acoraceae</taxon>
        <taxon>Acorus</taxon>
    </lineage>
</organism>
<reference evidence="1" key="2">
    <citation type="submission" date="2023-06" db="EMBL/GenBank/DDBJ databases">
        <authorList>
            <person name="Ma L."/>
            <person name="Liu K.-W."/>
            <person name="Li Z."/>
            <person name="Hsiao Y.-Y."/>
            <person name="Qi Y."/>
            <person name="Fu T."/>
            <person name="Tang G."/>
            <person name="Zhang D."/>
            <person name="Sun W.-H."/>
            <person name="Liu D.-K."/>
            <person name="Li Y."/>
            <person name="Chen G.-Z."/>
            <person name="Liu X.-D."/>
            <person name="Liao X.-Y."/>
            <person name="Jiang Y.-T."/>
            <person name="Yu X."/>
            <person name="Hao Y."/>
            <person name="Huang J."/>
            <person name="Zhao X.-W."/>
            <person name="Ke S."/>
            <person name="Chen Y.-Y."/>
            <person name="Wu W.-L."/>
            <person name="Hsu J.-L."/>
            <person name="Lin Y.-F."/>
            <person name="Huang M.-D."/>
            <person name="Li C.-Y."/>
            <person name="Huang L."/>
            <person name="Wang Z.-W."/>
            <person name="Zhao X."/>
            <person name="Zhong W.-Y."/>
            <person name="Peng D.-H."/>
            <person name="Ahmad S."/>
            <person name="Lan S."/>
            <person name="Zhang J.-S."/>
            <person name="Tsai W.-C."/>
            <person name="Van De Peer Y."/>
            <person name="Liu Z.-J."/>
        </authorList>
    </citation>
    <scope>NUCLEOTIDE SEQUENCE</scope>
    <source>
        <strain evidence="1">SCP</strain>
        <tissue evidence="1">Leaves</tissue>
    </source>
</reference>
<gene>
    <name evidence="1" type="ORF">QJS04_geneDACA012391</name>
</gene>
<proteinExistence type="predicted"/>
<name>A0AAV9BAL4_ACOGR</name>
<dbReference type="AlphaFoldDB" id="A0AAV9BAL4"/>
<protein>
    <submittedName>
        <fullName evidence="1">Uncharacterized protein</fullName>
    </submittedName>
</protein>
<evidence type="ECO:0000313" key="1">
    <source>
        <dbReference type="EMBL" id="KAK1273139.1"/>
    </source>
</evidence>
<comment type="caution">
    <text evidence="1">The sequence shown here is derived from an EMBL/GenBank/DDBJ whole genome shotgun (WGS) entry which is preliminary data.</text>
</comment>
<dbReference type="PANTHER" id="PTHR33704:SF1">
    <property type="entry name" value="PROTEIN HEAT INTOLERANT 4-RELATED"/>
    <property type="match status" value="1"/>
</dbReference>
<evidence type="ECO:0000313" key="2">
    <source>
        <dbReference type="Proteomes" id="UP001179952"/>
    </source>
</evidence>
<dbReference type="EMBL" id="JAUJYN010000004">
    <property type="protein sequence ID" value="KAK1273139.1"/>
    <property type="molecule type" value="Genomic_DNA"/>
</dbReference>
<sequence>MMTFEWVAIQSRANKIVLSNHVAAVKIIHFYQPPKEDELEQDTIVTIVYPMEPPAKEFRKKAIEEMYEVTKTALENMRFYKFYPVQTPDTPDISNVKEFHGLPEHTVQVGFRSGLKLDVLGGVWSLDFE</sequence>